<name>A0A7G1KLV8_9NOCA</name>
<keyword evidence="2" id="KW-1185">Reference proteome</keyword>
<reference evidence="1 2" key="1">
    <citation type="submission" date="2020-08" db="EMBL/GenBank/DDBJ databases">
        <title>Genome Sequencing of Nocardia wallacei strain FMUON74 and assembly.</title>
        <authorList>
            <person name="Toyokawa M."/>
            <person name="Uesaka K."/>
        </authorList>
    </citation>
    <scope>NUCLEOTIDE SEQUENCE [LARGE SCALE GENOMIC DNA]</scope>
    <source>
        <strain evidence="1 2">FMUON74</strain>
    </source>
</reference>
<dbReference type="Proteomes" id="UP000516173">
    <property type="component" value="Chromosome"/>
</dbReference>
<gene>
    <name evidence="1" type="ORF">NWFMUON74_39100</name>
</gene>
<proteinExistence type="predicted"/>
<accession>A0A7G1KLV8</accession>
<dbReference type="AlphaFoldDB" id="A0A7G1KLV8"/>
<dbReference type="KEGG" id="nwl:NWFMUON74_39100"/>
<organism evidence="1 2">
    <name type="scientific">Nocardia wallacei</name>
    <dbReference type="NCBI Taxonomy" id="480035"/>
    <lineage>
        <taxon>Bacteria</taxon>
        <taxon>Bacillati</taxon>
        <taxon>Actinomycetota</taxon>
        <taxon>Actinomycetes</taxon>
        <taxon>Mycobacteriales</taxon>
        <taxon>Nocardiaceae</taxon>
        <taxon>Nocardia</taxon>
    </lineage>
</organism>
<evidence type="ECO:0000313" key="1">
    <source>
        <dbReference type="EMBL" id="BCK56138.1"/>
    </source>
</evidence>
<sequence length="59" mass="6060">MTGPSPVDRGRSGSKIHVLAERAGIPLSVGISAANTNYLGSLTLAATLTCYKKRAKSAT</sequence>
<dbReference type="EMBL" id="AP023396">
    <property type="protein sequence ID" value="BCK56138.1"/>
    <property type="molecule type" value="Genomic_DNA"/>
</dbReference>
<evidence type="ECO:0000313" key="2">
    <source>
        <dbReference type="Proteomes" id="UP000516173"/>
    </source>
</evidence>
<protein>
    <submittedName>
        <fullName evidence="1">Uncharacterized protein</fullName>
    </submittedName>
</protein>